<feature type="compositionally biased region" description="Pro residues" evidence="8">
    <location>
        <begin position="21"/>
        <end position="37"/>
    </location>
</feature>
<gene>
    <name evidence="10" type="ORF">GGH94_003208</name>
</gene>
<dbReference type="PANTHER" id="PTHR47969">
    <property type="entry name" value="CHROMOSOME-ASSOCIATED KINESIN KIF4A-RELATED"/>
    <property type="match status" value="1"/>
</dbReference>
<evidence type="ECO:0000313" key="11">
    <source>
        <dbReference type="Proteomes" id="UP001140074"/>
    </source>
</evidence>
<comment type="subcellular location">
    <subcellularLocation>
        <location evidence="1">Cytoplasm</location>
    </subcellularLocation>
</comment>
<keyword evidence="3 6" id="KW-0547">Nucleotide-binding</keyword>
<feature type="region of interest" description="Disordered" evidence="8">
    <location>
        <begin position="1"/>
        <end position="153"/>
    </location>
</feature>
<keyword evidence="2" id="KW-0963">Cytoplasm</keyword>
<feature type="coiled-coil region" evidence="7">
    <location>
        <begin position="523"/>
        <end position="550"/>
    </location>
</feature>
<evidence type="ECO:0000256" key="7">
    <source>
        <dbReference type="SAM" id="Coils"/>
    </source>
</evidence>
<dbReference type="InterPro" id="IPR001752">
    <property type="entry name" value="Kinesin_motor_dom"/>
</dbReference>
<dbReference type="Gene3D" id="3.40.850.10">
    <property type="entry name" value="Kinesin motor domain"/>
    <property type="match status" value="1"/>
</dbReference>
<feature type="coiled-coil region" evidence="7">
    <location>
        <begin position="1179"/>
        <end position="1451"/>
    </location>
</feature>
<evidence type="ECO:0000256" key="2">
    <source>
        <dbReference type="ARBA" id="ARBA00022490"/>
    </source>
</evidence>
<dbReference type="Proteomes" id="UP001140074">
    <property type="component" value="Unassembled WGS sequence"/>
</dbReference>
<name>A0A9W8IHJ1_9FUNG</name>
<dbReference type="Gene3D" id="1.10.287.1490">
    <property type="match status" value="1"/>
</dbReference>
<comment type="caution">
    <text evidence="10">The sequence shown here is derived from an EMBL/GenBank/DDBJ whole genome shotgun (WGS) entry which is preliminary data.</text>
</comment>
<dbReference type="Pfam" id="PF00225">
    <property type="entry name" value="Kinesin"/>
    <property type="match status" value="1"/>
</dbReference>
<evidence type="ECO:0000259" key="9">
    <source>
        <dbReference type="PROSITE" id="PS50067"/>
    </source>
</evidence>
<protein>
    <recommendedName>
        <fullName evidence="9">Kinesin motor domain-containing protein</fullName>
    </recommendedName>
</protein>
<evidence type="ECO:0000313" key="10">
    <source>
        <dbReference type="EMBL" id="KAJ2864029.1"/>
    </source>
</evidence>
<dbReference type="GO" id="GO:0007052">
    <property type="term" value="P:mitotic spindle organization"/>
    <property type="evidence" value="ECO:0007669"/>
    <property type="project" value="TreeGrafter"/>
</dbReference>
<evidence type="ECO:0000256" key="1">
    <source>
        <dbReference type="ARBA" id="ARBA00004496"/>
    </source>
</evidence>
<dbReference type="InterPro" id="IPR027417">
    <property type="entry name" value="P-loop_NTPase"/>
</dbReference>
<feature type="compositionally biased region" description="Polar residues" evidence="8">
    <location>
        <begin position="110"/>
        <end position="123"/>
    </location>
</feature>
<keyword evidence="4 6" id="KW-0067">ATP-binding</keyword>
<evidence type="ECO:0000256" key="6">
    <source>
        <dbReference type="PROSITE-ProRule" id="PRU00283"/>
    </source>
</evidence>
<dbReference type="GO" id="GO:0008017">
    <property type="term" value="F:microtubule binding"/>
    <property type="evidence" value="ECO:0007669"/>
    <property type="project" value="InterPro"/>
</dbReference>
<dbReference type="InterPro" id="IPR019821">
    <property type="entry name" value="Kinesin_motor_CS"/>
</dbReference>
<sequence length="1453" mass="159587">MAMRTPPRASAERELVRVTPTPGPRYRPSYIPLPTPLSTPSTSTLANSNNSAVNVRAGLQHRPSESGGSRTSGDDARTGRSSSLSARTSSPALASTGIPAPSRPSFNLYEGSTGNGHQRSYSSGLGMDHSRFSSVDATPDSGRNSALGGSSVVDDVDDSERILPVKVAVRIRPLVVGSGSEQAGAGRGSLTSCLEAVAGGTISVSGSSSSVVGALADSGGSASQRSFHFDYAFGPDANQASVYDAAVFPLLQRFVEGYNVTVLAYGQTSSGKTYTMGTESDDGTGVVPRALRWLFSWWAAQDSARRGSVRISFLEVYNDELIDLVAQTQGRGVRPPIFVREDAKGHVVWTGVKEVYVSDADAALAILADGSRERQTGGTRMNEKSSRSHAIYSVTLAQARGESARIVSKLHFVDLAGSERLKKTLAVGERQREGIAINSGLLALGNVISALGDPHRGAPSFVPYRDSKLTHMLRDSLGGSAQTLLIACVSQAECNVAESLNTLKYAARARNIRNRGGVNMVATRTTSREVEALRAVVRRLKNEVHELNEKLQSNAPSARDSVSSRLAFSPPGRGSLLLDADTPSKIPTMGAALQKRAQAAEETSVLRSRNQALEGELEQLNDTYTELLLKFNEACREIEDRQSEGFERDQKLRDREQEIRRLTAHSRRTTADPTDSVRQKRRSLRVDSEVGEPAELPQLPDLARLRLLRSETADRAGGSEAPGAAEFDAVLEECDANVRALESELRSAHDALAALRMQLDMQETRATFAEKLTASQVAQIDALRAQLAKARDAGVAEEERRRASDAELEDAALAYEAQLEAVANEWRQELQHVDEQWNERWEAADAERAAQVEEVERAADAKAQELENEIASLREQLVSLRTEHGYELDSLRAEHGHELDSLRSEHEQALAVARLSHEQECNSLRMSLEQERNSLCMSHEERNSQRLAHEQELDSLRSSHVQELATVRSSQVNIAPALVTQLLSPPPTASDDATGAGLYAELERSASRLEAEAEKSARLEDETERLRSQALDAEARASAAEAALAALSAKLAAVEEELPQPISMRSLSSDLPRRTSDRIILCARNSMAQSNGGDAEVTPSELRLRNVRHRYSTVAPAHAQQQPQHDRFASYPELRLASSPREAPSHAPPVYDEDQIQRMLRDAAAEVDDTGAFIESQERRDLLGEVAMLKETKKDLQERNSQMKNLMRDLGDRLVGLAEENDQLEVRANERDHLQAEVQRLTQALAKFEDSTADASARRNSIDSFRSADTTNAMDQLQTRLELAEADLAAAMVSVEEHQSHVTELMHDADVFRRRIQDLDDDLAQTMRQLDDAREDSRRLEQVARAHADADAELKRQRTLVACLQESLAASEETAEEAKLASDRYANELMRVQAESRGVVEQAEELQRLLQDARAMVASESRDRDVWKGRCQDLREEVDELRVRRRQNKILCF</sequence>
<feature type="coiled-coil region" evidence="7">
    <location>
        <begin position="603"/>
        <end position="637"/>
    </location>
</feature>
<keyword evidence="6" id="KW-0505">Motor protein</keyword>
<dbReference type="EMBL" id="JANBUY010000102">
    <property type="protein sequence ID" value="KAJ2864029.1"/>
    <property type="molecule type" value="Genomic_DNA"/>
</dbReference>
<dbReference type="GO" id="GO:0005737">
    <property type="term" value="C:cytoplasm"/>
    <property type="evidence" value="ECO:0007669"/>
    <property type="project" value="UniProtKB-SubCell"/>
</dbReference>
<keyword evidence="5 7" id="KW-0175">Coiled coil</keyword>
<feature type="coiled-coil region" evidence="7">
    <location>
        <begin position="999"/>
        <end position="1057"/>
    </location>
</feature>
<dbReference type="GO" id="GO:0005524">
    <property type="term" value="F:ATP binding"/>
    <property type="evidence" value="ECO:0007669"/>
    <property type="project" value="UniProtKB-UniRule"/>
</dbReference>
<dbReference type="GO" id="GO:0005875">
    <property type="term" value="C:microtubule associated complex"/>
    <property type="evidence" value="ECO:0007669"/>
    <property type="project" value="TreeGrafter"/>
</dbReference>
<dbReference type="PROSITE" id="PS50067">
    <property type="entry name" value="KINESIN_MOTOR_2"/>
    <property type="match status" value="1"/>
</dbReference>
<feature type="compositionally biased region" description="Low complexity" evidence="8">
    <location>
        <begin position="38"/>
        <end position="55"/>
    </location>
</feature>
<organism evidence="10 11">
    <name type="scientific">Coemansia aciculifera</name>
    <dbReference type="NCBI Taxonomy" id="417176"/>
    <lineage>
        <taxon>Eukaryota</taxon>
        <taxon>Fungi</taxon>
        <taxon>Fungi incertae sedis</taxon>
        <taxon>Zoopagomycota</taxon>
        <taxon>Kickxellomycotina</taxon>
        <taxon>Kickxellomycetes</taxon>
        <taxon>Kickxellales</taxon>
        <taxon>Kickxellaceae</taxon>
        <taxon>Coemansia</taxon>
    </lineage>
</organism>
<proteinExistence type="inferred from homology"/>
<dbReference type="PRINTS" id="PR00380">
    <property type="entry name" value="KINESINHEAVY"/>
</dbReference>
<dbReference type="InterPro" id="IPR036961">
    <property type="entry name" value="Kinesin_motor_dom_sf"/>
</dbReference>
<feature type="compositionally biased region" description="Low complexity" evidence="8">
    <location>
        <begin position="79"/>
        <end position="96"/>
    </location>
</feature>
<dbReference type="GO" id="GO:0007018">
    <property type="term" value="P:microtubule-based movement"/>
    <property type="evidence" value="ECO:0007669"/>
    <property type="project" value="InterPro"/>
</dbReference>
<dbReference type="GO" id="GO:0003777">
    <property type="term" value="F:microtubule motor activity"/>
    <property type="evidence" value="ECO:0007669"/>
    <property type="project" value="InterPro"/>
</dbReference>
<reference evidence="10" key="1">
    <citation type="submission" date="2022-07" db="EMBL/GenBank/DDBJ databases">
        <title>Phylogenomic reconstructions and comparative analyses of Kickxellomycotina fungi.</title>
        <authorList>
            <person name="Reynolds N.K."/>
            <person name="Stajich J.E."/>
            <person name="Barry K."/>
            <person name="Grigoriev I.V."/>
            <person name="Crous P."/>
            <person name="Smith M.E."/>
        </authorList>
    </citation>
    <scope>NUCLEOTIDE SEQUENCE</scope>
    <source>
        <strain evidence="10">RSA 476</strain>
    </source>
</reference>
<dbReference type="SMART" id="SM00129">
    <property type="entry name" value="KISc"/>
    <property type="match status" value="1"/>
</dbReference>
<dbReference type="PROSITE" id="PS00411">
    <property type="entry name" value="KINESIN_MOTOR_1"/>
    <property type="match status" value="1"/>
</dbReference>
<dbReference type="SUPFAM" id="SSF52540">
    <property type="entry name" value="P-loop containing nucleoside triphosphate hydrolases"/>
    <property type="match status" value="1"/>
</dbReference>
<dbReference type="InterPro" id="IPR027640">
    <property type="entry name" value="Kinesin-like_fam"/>
</dbReference>
<evidence type="ECO:0000256" key="4">
    <source>
        <dbReference type="ARBA" id="ARBA00022840"/>
    </source>
</evidence>
<comment type="similarity">
    <text evidence="6">Belongs to the TRAFAC class myosin-kinesin ATPase superfamily. Kinesin family.</text>
</comment>
<dbReference type="GO" id="GO:0051231">
    <property type="term" value="P:spindle elongation"/>
    <property type="evidence" value="ECO:0007669"/>
    <property type="project" value="TreeGrafter"/>
</dbReference>
<evidence type="ECO:0000256" key="5">
    <source>
        <dbReference type="ARBA" id="ARBA00023054"/>
    </source>
</evidence>
<evidence type="ECO:0000256" key="8">
    <source>
        <dbReference type="SAM" id="MobiDB-lite"/>
    </source>
</evidence>
<feature type="coiled-coil region" evidence="7">
    <location>
        <begin position="724"/>
        <end position="883"/>
    </location>
</feature>
<feature type="region of interest" description="Disordered" evidence="8">
    <location>
        <begin position="660"/>
        <end position="693"/>
    </location>
</feature>
<feature type="binding site" evidence="6">
    <location>
        <begin position="266"/>
        <end position="273"/>
    </location>
    <ligand>
        <name>ATP</name>
        <dbReference type="ChEBI" id="CHEBI:30616"/>
    </ligand>
</feature>
<feature type="compositionally biased region" description="Polar residues" evidence="8">
    <location>
        <begin position="132"/>
        <end position="148"/>
    </location>
</feature>
<evidence type="ECO:0000256" key="3">
    <source>
        <dbReference type="ARBA" id="ARBA00022741"/>
    </source>
</evidence>
<dbReference type="PANTHER" id="PTHR47969:SF15">
    <property type="entry name" value="CHROMOSOME-ASSOCIATED KINESIN KIF4A-RELATED"/>
    <property type="match status" value="1"/>
</dbReference>
<accession>A0A9W8IHJ1</accession>
<keyword evidence="11" id="KW-1185">Reference proteome</keyword>
<feature type="domain" description="Kinesin motor" evidence="9">
    <location>
        <begin position="164"/>
        <end position="512"/>
    </location>
</feature>